<evidence type="ECO:0000313" key="6">
    <source>
        <dbReference type="EMBL" id="MWV26607.1"/>
    </source>
</evidence>
<feature type="region of interest" description="Disordered" evidence="4">
    <location>
        <begin position="1"/>
        <end position="21"/>
    </location>
</feature>
<evidence type="ECO:0000259" key="5">
    <source>
        <dbReference type="SMART" id="SM00563"/>
    </source>
</evidence>
<evidence type="ECO:0000256" key="2">
    <source>
        <dbReference type="ARBA" id="ARBA00022679"/>
    </source>
</evidence>
<evidence type="ECO:0000256" key="1">
    <source>
        <dbReference type="ARBA" id="ARBA00005189"/>
    </source>
</evidence>
<reference evidence="6 7" key="2">
    <citation type="submission" date="2020-02" db="EMBL/GenBank/DDBJ databases">
        <title>Erythrobacter dongmakensis sp. nov., isolated from a tidal mudflat.</title>
        <authorList>
            <person name="Kim I.S."/>
        </authorList>
    </citation>
    <scope>NUCLEOTIDE SEQUENCE [LARGE SCALE GENOMIC DNA]</scope>
    <source>
        <strain evidence="6 7">GH3-10</strain>
    </source>
</reference>
<comment type="caution">
    <text evidence="6">The sequence shown here is derived from an EMBL/GenBank/DDBJ whole genome shotgun (WGS) entry which is preliminary data.</text>
</comment>
<dbReference type="PANTHER" id="PTHR10434:SF9">
    <property type="entry name" value="PHOSPHOLIPID_GLYCEROL ACYLTRANSFERASE DOMAIN-CONTAINING PROTEIN"/>
    <property type="match status" value="1"/>
</dbReference>
<dbReference type="AlphaFoldDB" id="A0A844X8E1"/>
<evidence type="ECO:0000256" key="4">
    <source>
        <dbReference type="SAM" id="MobiDB-lite"/>
    </source>
</evidence>
<feature type="domain" description="Phospholipid/glycerol acyltransferase" evidence="5">
    <location>
        <begin position="57"/>
        <end position="169"/>
    </location>
</feature>
<dbReference type="GO" id="GO:0003841">
    <property type="term" value="F:1-acylglycerol-3-phosphate O-acyltransferase activity"/>
    <property type="evidence" value="ECO:0007669"/>
    <property type="project" value="TreeGrafter"/>
</dbReference>
<dbReference type="PANTHER" id="PTHR10434">
    <property type="entry name" value="1-ACYL-SN-GLYCEROL-3-PHOSPHATE ACYLTRANSFERASE"/>
    <property type="match status" value="1"/>
</dbReference>
<dbReference type="Pfam" id="PF01553">
    <property type="entry name" value="Acyltransferase"/>
    <property type="match status" value="1"/>
</dbReference>
<sequence length="233" mass="25467">MSSGGADNGCTPPPASVPSPDHAPSILSRLVWRLLRGLYRLKGFKLSGEPPQIPKYILVGAPHTSNWDFIFFAGAVKQLGIKPSFIGKHTLFKWPMTRFMLDMGGMPINRSAPQGYVRSVIERIEATDEMALVVAPEGSRSSDGRWRSGFYHIAHGAGIPIVPAWVNYETMRGGLGEPIWPTGDFHADLMKIADFYAQAMPHCDRFKVLARQARGEIDTPGSKSPASTKPGHG</sequence>
<comment type="pathway">
    <text evidence="1">Lipid metabolism.</text>
</comment>
<keyword evidence="3 6" id="KW-0012">Acyltransferase</keyword>
<dbReference type="CDD" id="cd07988">
    <property type="entry name" value="LPLAT_ABO13168-like"/>
    <property type="match status" value="1"/>
</dbReference>
<keyword evidence="7" id="KW-1185">Reference proteome</keyword>
<accession>A0A844X8E1</accession>
<evidence type="ECO:0000256" key="3">
    <source>
        <dbReference type="ARBA" id="ARBA00023315"/>
    </source>
</evidence>
<name>A0A844X8E1_9SPHN</name>
<dbReference type="SUPFAM" id="SSF69593">
    <property type="entry name" value="Glycerol-3-phosphate (1)-acyltransferase"/>
    <property type="match status" value="1"/>
</dbReference>
<dbReference type="Proteomes" id="UP000461409">
    <property type="component" value="Unassembled WGS sequence"/>
</dbReference>
<evidence type="ECO:0000313" key="7">
    <source>
        <dbReference type="Proteomes" id="UP000461409"/>
    </source>
</evidence>
<dbReference type="RefSeq" id="WP_160484282.1">
    <property type="nucleotide sequence ID" value="NZ_WUBR01000001.1"/>
</dbReference>
<dbReference type="SMART" id="SM00563">
    <property type="entry name" value="PlsC"/>
    <property type="match status" value="1"/>
</dbReference>
<gene>
    <name evidence="6" type="ORF">GRF63_01695</name>
</gene>
<organism evidence="6 7">
    <name type="scientific">Aurantiacibacter rhizosphaerae</name>
    <dbReference type="NCBI Taxonomy" id="2691582"/>
    <lineage>
        <taxon>Bacteria</taxon>
        <taxon>Pseudomonadati</taxon>
        <taxon>Pseudomonadota</taxon>
        <taxon>Alphaproteobacteria</taxon>
        <taxon>Sphingomonadales</taxon>
        <taxon>Erythrobacteraceae</taxon>
        <taxon>Aurantiacibacter</taxon>
    </lineage>
</organism>
<dbReference type="GO" id="GO:0006654">
    <property type="term" value="P:phosphatidic acid biosynthetic process"/>
    <property type="evidence" value="ECO:0007669"/>
    <property type="project" value="TreeGrafter"/>
</dbReference>
<reference evidence="6 7" key="1">
    <citation type="submission" date="2019-12" db="EMBL/GenBank/DDBJ databases">
        <authorList>
            <person name="Lee S.D."/>
        </authorList>
    </citation>
    <scope>NUCLEOTIDE SEQUENCE [LARGE SCALE GENOMIC DNA]</scope>
    <source>
        <strain evidence="6 7">GH3-10</strain>
    </source>
</reference>
<proteinExistence type="predicted"/>
<dbReference type="EMBL" id="WUBR01000001">
    <property type="protein sequence ID" value="MWV26607.1"/>
    <property type="molecule type" value="Genomic_DNA"/>
</dbReference>
<dbReference type="InterPro" id="IPR002123">
    <property type="entry name" value="Plipid/glycerol_acylTrfase"/>
</dbReference>
<protein>
    <submittedName>
        <fullName evidence="6">Acyltransferase</fullName>
    </submittedName>
</protein>
<keyword evidence="2 6" id="KW-0808">Transferase</keyword>